<organism evidence="1">
    <name type="scientific">Rhizophora mucronata</name>
    <name type="common">Asiatic mangrove</name>
    <dbReference type="NCBI Taxonomy" id="61149"/>
    <lineage>
        <taxon>Eukaryota</taxon>
        <taxon>Viridiplantae</taxon>
        <taxon>Streptophyta</taxon>
        <taxon>Embryophyta</taxon>
        <taxon>Tracheophyta</taxon>
        <taxon>Spermatophyta</taxon>
        <taxon>Magnoliopsida</taxon>
        <taxon>eudicotyledons</taxon>
        <taxon>Gunneridae</taxon>
        <taxon>Pentapetalae</taxon>
        <taxon>rosids</taxon>
        <taxon>fabids</taxon>
        <taxon>Malpighiales</taxon>
        <taxon>Rhizophoraceae</taxon>
        <taxon>Rhizophora</taxon>
    </lineage>
</organism>
<name>A0A2P2NQX3_RHIMU</name>
<evidence type="ECO:0000313" key="1">
    <source>
        <dbReference type="EMBL" id="MBX44883.1"/>
    </source>
</evidence>
<reference evidence="1" key="1">
    <citation type="submission" date="2018-02" db="EMBL/GenBank/DDBJ databases">
        <title>Rhizophora mucronata_Transcriptome.</title>
        <authorList>
            <person name="Meera S.P."/>
            <person name="Sreeshan A."/>
            <person name="Augustine A."/>
        </authorList>
    </citation>
    <scope>NUCLEOTIDE SEQUENCE</scope>
    <source>
        <tissue evidence="1">Leaf</tissue>
    </source>
</reference>
<protein>
    <submittedName>
        <fullName evidence="1">Uncharacterized protein</fullName>
    </submittedName>
</protein>
<proteinExistence type="predicted"/>
<sequence length="27" mass="3200">MMKLTLKVPLGTHIYFTLHHKMETKNS</sequence>
<dbReference type="EMBL" id="GGEC01064399">
    <property type="protein sequence ID" value="MBX44883.1"/>
    <property type="molecule type" value="Transcribed_RNA"/>
</dbReference>
<dbReference type="AlphaFoldDB" id="A0A2P2NQX3"/>
<accession>A0A2P2NQX3</accession>